<keyword evidence="1" id="KW-0472">Membrane</keyword>
<dbReference type="AlphaFoldDB" id="A0A099YAX3"/>
<organism evidence="2 3">
    <name type="scientific">Limosilactobacillus mucosae</name>
    <name type="common">Lactobacillus mucosae</name>
    <dbReference type="NCBI Taxonomy" id="97478"/>
    <lineage>
        <taxon>Bacteria</taxon>
        <taxon>Bacillati</taxon>
        <taxon>Bacillota</taxon>
        <taxon>Bacilli</taxon>
        <taxon>Lactobacillales</taxon>
        <taxon>Lactobacillaceae</taxon>
        <taxon>Limosilactobacillus</taxon>
    </lineage>
</organism>
<proteinExistence type="predicted"/>
<accession>A0A099YAX3</accession>
<evidence type="ECO:0000313" key="2">
    <source>
        <dbReference type="EMBL" id="KGL66567.1"/>
    </source>
</evidence>
<dbReference type="Proteomes" id="UP000030001">
    <property type="component" value="Unassembled WGS sequence"/>
</dbReference>
<dbReference type="EMBL" id="JROC01000035">
    <property type="protein sequence ID" value="KGL66567.1"/>
    <property type="molecule type" value="Genomic_DNA"/>
</dbReference>
<feature type="transmembrane region" description="Helical" evidence="1">
    <location>
        <begin position="71"/>
        <end position="93"/>
    </location>
</feature>
<evidence type="ECO:0000313" key="3">
    <source>
        <dbReference type="Proteomes" id="UP000030001"/>
    </source>
</evidence>
<feature type="transmembrane region" description="Helical" evidence="1">
    <location>
        <begin position="7"/>
        <end position="29"/>
    </location>
</feature>
<gene>
    <name evidence="2" type="ORF">LX03_08035</name>
</gene>
<name>A0A099YAX3_LIMMU</name>
<keyword evidence="1" id="KW-0812">Transmembrane</keyword>
<protein>
    <submittedName>
        <fullName evidence="2">Uncharacterized protein</fullName>
    </submittedName>
</protein>
<comment type="caution">
    <text evidence="2">The sequence shown here is derived from an EMBL/GenBank/DDBJ whole genome shotgun (WGS) entry which is preliminary data.</text>
</comment>
<evidence type="ECO:0000256" key="1">
    <source>
        <dbReference type="SAM" id="Phobius"/>
    </source>
</evidence>
<reference evidence="2 3" key="1">
    <citation type="submission" date="2014-09" db="EMBL/GenBank/DDBJ databases">
        <title>Lactobacillus mucosae CRL573 Genome Sequencing.</title>
        <authorList>
            <person name="Bleckwedel J."/>
            <person name="Teran L.C."/>
            <person name="Bonacina J."/>
            <person name="Saavedra L."/>
            <person name="Mozzi F.B."/>
            <person name="Raya R.R."/>
        </authorList>
    </citation>
    <scope>NUCLEOTIDE SEQUENCE [LARGE SCALE GENOMIC DNA]</scope>
    <source>
        <strain evidence="2 3">CRL573</strain>
    </source>
</reference>
<keyword evidence="1" id="KW-1133">Transmembrane helix</keyword>
<sequence>MLFHRRGLALGYIFLLLCYMVTSFLPSFIDRIILSPLMLIGNYSLNVDTIKANIQSFELVLHHKQPLFRSLLIWFTVIIVAWVILDIFTGQLYRDYRSVQLSRYLKRLNSDLSKEEQRANWWISRSRFIRWNGLTMLIIPSSGNSAVEQIIQKRCESTLMQWLSDNFKNYRWQPMIVKHSGFITLLVIKTKK</sequence>